<accession>A0A9X3XEW2</accession>
<feature type="signal peptide" evidence="2">
    <location>
        <begin position="1"/>
        <end position="30"/>
    </location>
</feature>
<organism evidence="3 4">
    <name type="scientific">Polyangium jinanense</name>
    <dbReference type="NCBI Taxonomy" id="2829994"/>
    <lineage>
        <taxon>Bacteria</taxon>
        <taxon>Pseudomonadati</taxon>
        <taxon>Myxococcota</taxon>
        <taxon>Polyangia</taxon>
        <taxon>Polyangiales</taxon>
        <taxon>Polyangiaceae</taxon>
        <taxon>Polyangium</taxon>
    </lineage>
</organism>
<evidence type="ECO:0008006" key="5">
    <source>
        <dbReference type="Google" id="ProtNLM"/>
    </source>
</evidence>
<feature type="chain" id="PRO_5040735773" description="Exo-alpha-sialidase" evidence="2">
    <location>
        <begin position="31"/>
        <end position="421"/>
    </location>
</feature>
<evidence type="ECO:0000256" key="2">
    <source>
        <dbReference type="SAM" id="SignalP"/>
    </source>
</evidence>
<dbReference type="EMBL" id="JAGTJJ010000066">
    <property type="protein sequence ID" value="MDC3988150.1"/>
    <property type="molecule type" value="Genomic_DNA"/>
</dbReference>
<protein>
    <recommendedName>
        <fullName evidence="5">Exo-alpha-sialidase</fullName>
    </recommendedName>
</protein>
<proteinExistence type="predicted"/>
<name>A0A9X3XEW2_9BACT</name>
<dbReference type="RefSeq" id="WP_272427648.1">
    <property type="nucleotide sequence ID" value="NZ_JAGTJJ010000066.1"/>
</dbReference>
<gene>
    <name evidence="3" type="ORF">KEG57_47220</name>
</gene>
<dbReference type="Proteomes" id="UP001151081">
    <property type="component" value="Unassembled WGS sequence"/>
</dbReference>
<comment type="caution">
    <text evidence="3">The sequence shown here is derived from an EMBL/GenBank/DDBJ whole genome shotgun (WGS) entry which is preliminary data.</text>
</comment>
<evidence type="ECO:0000256" key="1">
    <source>
        <dbReference type="SAM" id="MobiDB-lite"/>
    </source>
</evidence>
<feature type="region of interest" description="Disordered" evidence="1">
    <location>
        <begin position="36"/>
        <end position="71"/>
    </location>
</feature>
<feature type="region of interest" description="Disordered" evidence="1">
    <location>
        <begin position="329"/>
        <end position="353"/>
    </location>
</feature>
<evidence type="ECO:0000313" key="3">
    <source>
        <dbReference type="EMBL" id="MDC3988150.1"/>
    </source>
</evidence>
<dbReference type="SUPFAM" id="SSF110296">
    <property type="entry name" value="Oligoxyloglucan reducing end-specific cellobiohydrolase"/>
    <property type="match status" value="1"/>
</dbReference>
<keyword evidence="2" id="KW-0732">Signal</keyword>
<dbReference type="AlphaFoldDB" id="A0A9X3XEW2"/>
<dbReference type="Gene3D" id="2.120.10.10">
    <property type="match status" value="1"/>
</dbReference>
<evidence type="ECO:0000313" key="4">
    <source>
        <dbReference type="Proteomes" id="UP001151081"/>
    </source>
</evidence>
<keyword evidence="4" id="KW-1185">Reference proteome</keyword>
<sequence>MLDSAALVGKYGKAALATAALVLVACSGDAAGGAGGSAAEGGAGGQGGGGAGGQGGGGQGGQGGGGQGGQGGGVVDPDLVPIFVAQGMVGRTVISCDDGMTWVGNRSDDDTYPCFSSPTYDCDHHPGAGRGITYGNGFFVATFGWGKPGSIRRSKNGVDWENVLEGKTFAGIVYGNDVFLAGERPPQVADTFGGTWTPGGDPTSDVWNVRRTGFAPHDGGRFLLAFGDNSGNDINVSKDNGATWARPTTLPAACAGDIQWAGGFAYGNGVIVVLGGTGVACRSLDGGDTWTESNIGGQVDARLLWTGDTFVTWGRDANYASQRYTSPDGATWTKTPTEVRKKNDDGTTQTSPGPIVGAVARSDGDTYVAVNGDWDRWYEEQRFFRSTDGVTWDELPTNAFTGSHPIQFITHGMGLRSAVCP</sequence>
<reference evidence="3 4" key="1">
    <citation type="submission" date="2021-04" db="EMBL/GenBank/DDBJ databases">
        <title>Genome analysis of Polyangium sp.</title>
        <authorList>
            <person name="Li Y."/>
            <person name="Wang J."/>
        </authorList>
    </citation>
    <scope>NUCLEOTIDE SEQUENCE [LARGE SCALE GENOMIC DNA]</scope>
    <source>
        <strain evidence="3 4">SDU14</strain>
    </source>
</reference>